<organism evidence="2">
    <name type="scientific">marine sediment metagenome</name>
    <dbReference type="NCBI Taxonomy" id="412755"/>
    <lineage>
        <taxon>unclassified sequences</taxon>
        <taxon>metagenomes</taxon>
        <taxon>ecological metagenomes</taxon>
    </lineage>
</organism>
<accession>A0A0F9KEY4</accession>
<feature type="transmembrane region" description="Helical" evidence="1">
    <location>
        <begin position="12"/>
        <end position="30"/>
    </location>
</feature>
<keyword evidence="1" id="KW-0472">Membrane</keyword>
<sequence>MRELMREISQLVVAVVAMIAVVIMAMAGVVGGDAAVGFMGATMGYIFGRSVGSVQTARAIEEIRNGDG</sequence>
<proteinExistence type="predicted"/>
<protein>
    <submittedName>
        <fullName evidence="2">Uncharacterized protein</fullName>
    </submittedName>
</protein>
<dbReference type="AlphaFoldDB" id="A0A0F9KEY4"/>
<reference evidence="2" key="1">
    <citation type="journal article" date="2015" name="Nature">
        <title>Complex archaea that bridge the gap between prokaryotes and eukaryotes.</title>
        <authorList>
            <person name="Spang A."/>
            <person name="Saw J.H."/>
            <person name="Jorgensen S.L."/>
            <person name="Zaremba-Niedzwiedzka K."/>
            <person name="Martijn J."/>
            <person name="Lind A.E."/>
            <person name="van Eijk R."/>
            <person name="Schleper C."/>
            <person name="Guy L."/>
            <person name="Ettema T.J."/>
        </authorList>
    </citation>
    <scope>NUCLEOTIDE SEQUENCE</scope>
</reference>
<dbReference type="EMBL" id="LAZR01015278">
    <property type="protein sequence ID" value="KKM13865.1"/>
    <property type="molecule type" value="Genomic_DNA"/>
</dbReference>
<keyword evidence="1" id="KW-0812">Transmembrane</keyword>
<evidence type="ECO:0000313" key="2">
    <source>
        <dbReference type="EMBL" id="KKM13865.1"/>
    </source>
</evidence>
<comment type="caution">
    <text evidence="2">The sequence shown here is derived from an EMBL/GenBank/DDBJ whole genome shotgun (WGS) entry which is preliminary data.</text>
</comment>
<evidence type="ECO:0000256" key="1">
    <source>
        <dbReference type="SAM" id="Phobius"/>
    </source>
</evidence>
<name>A0A0F9KEY4_9ZZZZ</name>
<keyword evidence="1" id="KW-1133">Transmembrane helix</keyword>
<gene>
    <name evidence="2" type="ORF">LCGC14_1711860</name>
</gene>